<dbReference type="AlphaFoldDB" id="A0A9Q9EH95"/>
<dbReference type="SUPFAM" id="SSF53335">
    <property type="entry name" value="S-adenosyl-L-methionine-dependent methyltransferases"/>
    <property type="match status" value="1"/>
</dbReference>
<keyword evidence="3" id="KW-1185">Reference proteome</keyword>
<feature type="region of interest" description="Disordered" evidence="1">
    <location>
        <begin position="1"/>
        <end position="20"/>
    </location>
</feature>
<keyword evidence="2" id="KW-0808">Transferase</keyword>
<dbReference type="Proteomes" id="UP001056384">
    <property type="component" value="Chromosome 3"/>
</dbReference>
<dbReference type="EMBL" id="CP099420">
    <property type="protein sequence ID" value="USW50775.1"/>
    <property type="molecule type" value="Genomic_DNA"/>
</dbReference>
<evidence type="ECO:0000256" key="1">
    <source>
        <dbReference type="SAM" id="MobiDB-lite"/>
    </source>
</evidence>
<dbReference type="PANTHER" id="PTHR43861:SF1">
    <property type="entry name" value="TRANS-ACONITATE 2-METHYLTRANSFERASE"/>
    <property type="match status" value="1"/>
</dbReference>
<organism evidence="2 3">
    <name type="scientific">Septoria linicola</name>
    <dbReference type="NCBI Taxonomy" id="215465"/>
    <lineage>
        <taxon>Eukaryota</taxon>
        <taxon>Fungi</taxon>
        <taxon>Dikarya</taxon>
        <taxon>Ascomycota</taxon>
        <taxon>Pezizomycotina</taxon>
        <taxon>Dothideomycetes</taxon>
        <taxon>Dothideomycetidae</taxon>
        <taxon>Mycosphaerellales</taxon>
        <taxon>Mycosphaerellaceae</taxon>
        <taxon>Septoria</taxon>
    </lineage>
</organism>
<proteinExistence type="predicted"/>
<evidence type="ECO:0000313" key="3">
    <source>
        <dbReference type="Proteomes" id="UP001056384"/>
    </source>
</evidence>
<sequence length="251" mass="27889">MEHSHYALAANPTSEPSVYRSTPQALYTELGKTYEQAYSHDEGQIRSLQWLITHLPPNATVLDMGCGTGVAASKMLSEAGFRVTGIDISPVMLACAREAVPGARFVEGDILTSEPRSLLSSPPVADDQEENGECRETGVDAIVAYFSLIGHVSQQDTRDFFARAHQFLKPGGVFVFGTVPLEGDQVVIRWMGRDFPSSGFSTENTIKEIEKVGFEVLEYEEMMFLPKGRGGEDRWLRRSSCLFMRRKDNEI</sequence>
<name>A0A9Q9EH95_9PEZI</name>
<gene>
    <name evidence="2" type="ORF">Slin15195_G040940</name>
</gene>
<evidence type="ECO:0000313" key="2">
    <source>
        <dbReference type="EMBL" id="USW50775.1"/>
    </source>
</evidence>
<dbReference type="GO" id="GO:0008168">
    <property type="term" value="F:methyltransferase activity"/>
    <property type="evidence" value="ECO:0007669"/>
    <property type="project" value="UniProtKB-KW"/>
</dbReference>
<dbReference type="CDD" id="cd02440">
    <property type="entry name" value="AdoMet_MTases"/>
    <property type="match status" value="1"/>
</dbReference>
<dbReference type="OrthoDB" id="540004at2759"/>
<protein>
    <submittedName>
        <fullName evidence="2">S-adenosyl-L-methionine-dependent methyltransferase, Methyltransferase domain 25</fullName>
    </submittedName>
</protein>
<dbReference type="InterPro" id="IPR029063">
    <property type="entry name" value="SAM-dependent_MTases_sf"/>
</dbReference>
<dbReference type="GO" id="GO:0032259">
    <property type="term" value="P:methylation"/>
    <property type="evidence" value="ECO:0007669"/>
    <property type="project" value="UniProtKB-KW"/>
</dbReference>
<accession>A0A9Q9EH95</accession>
<keyword evidence="2" id="KW-0489">Methyltransferase</keyword>
<dbReference type="PANTHER" id="PTHR43861">
    <property type="entry name" value="TRANS-ACONITATE 2-METHYLTRANSFERASE-RELATED"/>
    <property type="match status" value="1"/>
</dbReference>
<dbReference type="Gene3D" id="3.40.50.150">
    <property type="entry name" value="Vaccinia Virus protein VP39"/>
    <property type="match status" value="1"/>
</dbReference>
<reference evidence="2" key="1">
    <citation type="submission" date="2022-06" db="EMBL/GenBank/DDBJ databases">
        <title>Complete genome sequences of two strains of the flax pathogen Septoria linicola.</title>
        <authorList>
            <person name="Lapalu N."/>
            <person name="Simon A."/>
            <person name="Demenou B."/>
            <person name="Paumier D."/>
            <person name="Guillot M.-P."/>
            <person name="Gout L."/>
            <person name="Valade R."/>
        </authorList>
    </citation>
    <scope>NUCLEOTIDE SEQUENCE</scope>
    <source>
        <strain evidence="2">SE15195</strain>
    </source>
</reference>
<dbReference type="Pfam" id="PF13489">
    <property type="entry name" value="Methyltransf_23"/>
    <property type="match status" value="1"/>
</dbReference>
<feature type="compositionally biased region" description="Polar residues" evidence="1">
    <location>
        <begin position="11"/>
        <end position="20"/>
    </location>
</feature>